<dbReference type="Pfam" id="PF02458">
    <property type="entry name" value="Transferase"/>
    <property type="match status" value="1"/>
</dbReference>
<feature type="region of interest" description="Disordered" evidence="2">
    <location>
        <begin position="1"/>
        <end position="36"/>
    </location>
</feature>
<dbReference type="InterPro" id="IPR050317">
    <property type="entry name" value="Plant_Fungal_Acyltransferase"/>
</dbReference>
<name>A0AAV2FTG8_9ROSI</name>
<evidence type="ECO:0000256" key="2">
    <source>
        <dbReference type="SAM" id="MobiDB-lite"/>
    </source>
</evidence>
<keyword evidence="4" id="KW-1185">Reference proteome</keyword>
<proteinExistence type="inferred from homology"/>
<dbReference type="EMBL" id="OZ034820">
    <property type="protein sequence ID" value="CAL1401688.1"/>
    <property type="molecule type" value="Genomic_DNA"/>
</dbReference>
<organism evidence="3 4">
    <name type="scientific">Linum trigynum</name>
    <dbReference type="NCBI Taxonomy" id="586398"/>
    <lineage>
        <taxon>Eukaryota</taxon>
        <taxon>Viridiplantae</taxon>
        <taxon>Streptophyta</taxon>
        <taxon>Embryophyta</taxon>
        <taxon>Tracheophyta</taxon>
        <taxon>Spermatophyta</taxon>
        <taxon>Magnoliopsida</taxon>
        <taxon>eudicotyledons</taxon>
        <taxon>Gunneridae</taxon>
        <taxon>Pentapetalae</taxon>
        <taxon>rosids</taxon>
        <taxon>fabids</taxon>
        <taxon>Malpighiales</taxon>
        <taxon>Linaceae</taxon>
        <taxon>Linum</taxon>
    </lineage>
</organism>
<dbReference type="PANTHER" id="PTHR31642">
    <property type="entry name" value="TRICHOTHECENE 3-O-ACETYLTRANSFERASE"/>
    <property type="match status" value="1"/>
</dbReference>
<dbReference type="GO" id="GO:0016747">
    <property type="term" value="F:acyltransferase activity, transferring groups other than amino-acyl groups"/>
    <property type="evidence" value="ECO:0007669"/>
    <property type="project" value="TreeGrafter"/>
</dbReference>
<dbReference type="PANTHER" id="PTHR31642:SF299">
    <property type="entry name" value="OS02G0653400 PROTEIN"/>
    <property type="match status" value="1"/>
</dbReference>
<reference evidence="3 4" key="1">
    <citation type="submission" date="2024-04" db="EMBL/GenBank/DDBJ databases">
        <authorList>
            <person name="Fracassetti M."/>
        </authorList>
    </citation>
    <scope>NUCLEOTIDE SEQUENCE [LARGE SCALE GENOMIC DNA]</scope>
</reference>
<accession>A0AAV2FTG8</accession>
<gene>
    <name evidence="3" type="ORF">LTRI10_LOCUS41734</name>
</gene>
<feature type="region of interest" description="Disordered" evidence="2">
    <location>
        <begin position="285"/>
        <end position="304"/>
    </location>
</feature>
<dbReference type="Proteomes" id="UP001497516">
    <property type="component" value="Chromosome 7"/>
</dbReference>
<evidence type="ECO:0000313" key="4">
    <source>
        <dbReference type="Proteomes" id="UP001497516"/>
    </source>
</evidence>
<evidence type="ECO:0000256" key="1">
    <source>
        <dbReference type="ARBA" id="ARBA00009861"/>
    </source>
</evidence>
<protein>
    <submittedName>
        <fullName evidence="3">Uncharacterized protein</fullName>
    </submittedName>
</protein>
<dbReference type="Gene3D" id="3.30.559.10">
    <property type="entry name" value="Chloramphenicol acetyltransferase-like domain"/>
    <property type="match status" value="1"/>
</dbReference>
<dbReference type="AlphaFoldDB" id="A0AAV2FTG8"/>
<sequence length="373" mass="41026">MATTAAATLPKPELQGVQTTPPMKITEPRRTRRVSPSGMKKGCLNLVLFYSNRAVREDSGWVAAGWIKESLMQALNNQPLLAGRLRKEGSEIMEIVSNDSGGRLLEATVAMGLEEFMEMEEEVRAAAEAELVFWKDIDQKNPHFSPLLYVQVTNFKCGGYSVGISCSLLLADLLIADNFLQKWGEIHKEMISTSAANLPIFYLPHMKPNGSFTLEAFSSTPTRGQAHTFILKITQPRDQLDHEEAQLAELCMEEAHRRFGSEGKISSFRVVDLKEPPAVSEVKAWRPESEEKKPPPGGEGITVGNATWKDLGIDEVSFYDGNKPAGVTCWVSWQNDDVLVMPIRDCGGFGGNGDVIVVVAVPGEEKSVTAIVF</sequence>
<evidence type="ECO:0000313" key="3">
    <source>
        <dbReference type="EMBL" id="CAL1401688.1"/>
    </source>
</evidence>
<dbReference type="InterPro" id="IPR023213">
    <property type="entry name" value="CAT-like_dom_sf"/>
</dbReference>
<feature type="compositionally biased region" description="Basic and acidic residues" evidence="2">
    <location>
        <begin position="285"/>
        <end position="294"/>
    </location>
</feature>
<comment type="similarity">
    <text evidence="1">Belongs to the plant acyltransferase family.</text>
</comment>